<gene>
    <name evidence="4" type="ORF">Ljor_0843</name>
</gene>
<dbReference type="STRING" id="456.Ljor_0843"/>
<dbReference type="InterPro" id="IPR009078">
    <property type="entry name" value="Ferritin-like_SF"/>
</dbReference>
<proteinExistence type="inferred from homology"/>
<evidence type="ECO:0000259" key="3">
    <source>
        <dbReference type="Pfam" id="PF00210"/>
    </source>
</evidence>
<dbReference type="PIRSF" id="PIRSF005900">
    <property type="entry name" value="Dps"/>
    <property type="match status" value="1"/>
</dbReference>
<dbReference type="InterPro" id="IPR012347">
    <property type="entry name" value="Ferritin-like"/>
</dbReference>
<reference evidence="4 5" key="1">
    <citation type="submission" date="2015-11" db="EMBL/GenBank/DDBJ databases">
        <title>Genomic analysis of 38 Legionella species identifies large and diverse effector repertoires.</title>
        <authorList>
            <person name="Burstein D."/>
            <person name="Amaro F."/>
            <person name="Zusman T."/>
            <person name="Lifshitz Z."/>
            <person name="Cohen O."/>
            <person name="Gilbert J.A."/>
            <person name="Pupko T."/>
            <person name="Shuman H.A."/>
            <person name="Segal G."/>
        </authorList>
    </citation>
    <scope>NUCLEOTIDE SEQUENCE [LARGE SCALE GENOMIC DNA]</scope>
    <source>
        <strain evidence="4 5">BL-540</strain>
    </source>
</reference>
<dbReference type="InterPro" id="IPR023188">
    <property type="entry name" value="DPS_DNA-bd_CS"/>
</dbReference>
<name>A0A0W0VA90_9GAMM</name>
<dbReference type="AlphaFoldDB" id="A0A0W0VA90"/>
<dbReference type="Pfam" id="PF00210">
    <property type="entry name" value="Ferritin"/>
    <property type="match status" value="1"/>
</dbReference>
<dbReference type="GO" id="GO:0016722">
    <property type="term" value="F:oxidoreductase activity, acting on metal ions"/>
    <property type="evidence" value="ECO:0007669"/>
    <property type="project" value="InterPro"/>
</dbReference>
<comment type="caution">
    <text evidence="4">The sequence shown here is derived from an EMBL/GenBank/DDBJ whole genome shotgun (WGS) entry which is preliminary data.</text>
</comment>
<dbReference type="InterPro" id="IPR008331">
    <property type="entry name" value="Ferritin_DPS_dom"/>
</dbReference>
<dbReference type="CDD" id="cd01043">
    <property type="entry name" value="DPS"/>
    <property type="match status" value="1"/>
</dbReference>
<accession>A0A0W0VA90</accession>
<keyword evidence="5" id="KW-1185">Reference proteome</keyword>
<evidence type="ECO:0000313" key="5">
    <source>
        <dbReference type="Proteomes" id="UP000055035"/>
    </source>
</evidence>
<dbReference type="PROSITE" id="PS00819">
    <property type="entry name" value="DPS_2"/>
    <property type="match status" value="1"/>
</dbReference>
<dbReference type="PANTHER" id="PTHR42932:SF3">
    <property type="entry name" value="DNA PROTECTION DURING STARVATION PROTEIN"/>
    <property type="match status" value="1"/>
</dbReference>
<feature type="domain" description="Ferritin/DPS" evidence="3">
    <location>
        <begin position="41"/>
        <end position="177"/>
    </location>
</feature>
<evidence type="ECO:0000313" key="4">
    <source>
        <dbReference type="EMBL" id="KTD16537.1"/>
    </source>
</evidence>
<dbReference type="PRINTS" id="PR01346">
    <property type="entry name" value="HELNAPAPROT"/>
</dbReference>
<evidence type="ECO:0000256" key="2">
    <source>
        <dbReference type="RuleBase" id="RU003875"/>
    </source>
</evidence>
<dbReference type="Gene3D" id="1.20.1260.10">
    <property type="match status" value="1"/>
</dbReference>
<organism evidence="4 5">
    <name type="scientific">Legionella jordanis</name>
    <dbReference type="NCBI Taxonomy" id="456"/>
    <lineage>
        <taxon>Bacteria</taxon>
        <taxon>Pseudomonadati</taxon>
        <taxon>Pseudomonadota</taxon>
        <taxon>Gammaproteobacteria</taxon>
        <taxon>Legionellales</taxon>
        <taxon>Legionellaceae</taxon>
        <taxon>Legionella</taxon>
    </lineage>
</organism>
<dbReference type="SUPFAM" id="SSF47240">
    <property type="entry name" value="Ferritin-like"/>
    <property type="match status" value="1"/>
</dbReference>
<dbReference type="GO" id="GO:0008199">
    <property type="term" value="F:ferric iron binding"/>
    <property type="evidence" value="ECO:0007669"/>
    <property type="project" value="InterPro"/>
</dbReference>
<evidence type="ECO:0000256" key="1">
    <source>
        <dbReference type="ARBA" id="ARBA00009497"/>
    </source>
</evidence>
<dbReference type="PATRIC" id="fig|456.5.peg.897"/>
<dbReference type="EMBL" id="LNYJ01000011">
    <property type="protein sequence ID" value="KTD16537.1"/>
    <property type="molecule type" value="Genomic_DNA"/>
</dbReference>
<comment type="similarity">
    <text evidence="1 2">Belongs to the Dps family.</text>
</comment>
<protein>
    <submittedName>
        <fullName evidence="4">DNA binding stress protein</fullName>
    </submittedName>
</protein>
<dbReference type="Proteomes" id="UP000055035">
    <property type="component" value="Unassembled WGS sequence"/>
</dbReference>
<dbReference type="PANTHER" id="PTHR42932">
    <property type="entry name" value="GENERAL STRESS PROTEIN 20U"/>
    <property type="match status" value="1"/>
</dbReference>
<dbReference type="InterPro" id="IPR002177">
    <property type="entry name" value="DPS_DNA-bd"/>
</dbReference>
<sequence>MPYLDKFYLLNLSNQSILFKFGFRLSLQWNNNEEIKMDDVIKKLSVLMADTYALYLKTQNYHWHVTGPQFKSMHELFEMQYQELAEAVDTLAERIRALGHQAPATFKEFENLKRIKDGDAGKSANEMVTELAHDHDTLVKDLNQALALVEDHKDEGTATLLGDRLAAHEKARWMLNASRERA</sequence>